<proteinExistence type="predicted"/>
<comment type="caution">
    <text evidence="1">The sequence shown here is derived from an EMBL/GenBank/DDBJ whole genome shotgun (WGS) entry which is preliminary data.</text>
</comment>
<dbReference type="EMBL" id="JARGDL010000004">
    <property type="protein sequence ID" value="MDF1611505.1"/>
    <property type="molecule type" value="Genomic_DNA"/>
</dbReference>
<name>A0AAE3TC44_9BACT</name>
<evidence type="ECO:0008006" key="3">
    <source>
        <dbReference type="Google" id="ProtNLM"/>
    </source>
</evidence>
<evidence type="ECO:0000313" key="1">
    <source>
        <dbReference type="EMBL" id="MDF1611505.1"/>
    </source>
</evidence>
<reference evidence="1" key="1">
    <citation type="submission" date="2023-03" db="EMBL/GenBank/DDBJ databases">
        <title>Stygiobacter electus gen. nov., sp. nov., facultatively anaerobic thermotolerant bacterium of the class Ignavibacteria from a well of Yessentuki mineral water deposit.</title>
        <authorList>
            <person name="Podosokorskaya O.A."/>
            <person name="Elcheninov A.G."/>
            <person name="Petrova N.F."/>
            <person name="Zavarzina D.G."/>
            <person name="Kublanov I.V."/>
            <person name="Merkel A.Y."/>
        </authorList>
    </citation>
    <scope>NUCLEOTIDE SEQUENCE</scope>
    <source>
        <strain evidence="1">09-Me</strain>
    </source>
</reference>
<keyword evidence="2" id="KW-1185">Reference proteome</keyword>
<accession>A0AAE3TC44</accession>
<organism evidence="1 2">
    <name type="scientific">Stygiobacter electus</name>
    <dbReference type="NCBI Taxonomy" id="3032292"/>
    <lineage>
        <taxon>Bacteria</taxon>
        <taxon>Pseudomonadati</taxon>
        <taxon>Ignavibacteriota</taxon>
        <taxon>Ignavibacteria</taxon>
        <taxon>Ignavibacteriales</taxon>
        <taxon>Melioribacteraceae</taxon>
        <taxon>Stygiobacter</taxon>
    </lineage>
</organism>
<dbReference type="RefSeq" id="WP_321535272.1">
    <property type="nucleotide sequence ID" value="NZ_JARGDL010000004.1"/>
</dbReference>
<sequence length="283" mass="33292">MIFHFLLQKVHLKKSLYIIHFTLYILLSTSQAQTYLLPSENIFKPITSNYFEPRIGLAYYPKTGYFKVDAGKSYDLILFKFNKSNFSFGTEFFMHALGLNIKEKRLPIDVADGYFGINFSFSDSSSSNRLRLRILHNSAHFVDGHSERNLTYQPKENYVNDFFDITFQKHITKNLNLFTIVNYPIIIHPKELHKVNLSFGFEILHKFIDSFWNNENNFFITYNIKLTPLPKYIGTNHLMTGIRFGNGSSPKVKIYFSFYNGENLFKQYYGLKVSEYSFGFYIE</sequence>
<protein>
    <recommendedName>
        <fullName evidence="3">DUF1207 domain-containing protein</fullName>
    </recommendedName>
</protein>
<dbReference type="AlphaFoldDB" id="A0AAE3TC44"/>
<dbReference type="Proteomes" id="UP001221302">
    <property type="component" value="Unassembled WGS sequence"/>
</dbReference>
<evidence type="ECO:0000313" key="2">
    <source>
        <dbReference type="Proteomes" id="UP001221302"/>
    </source>
</evidence>
<gene>
    <name evidence="1" type="ORF">P0M35_05030</name>
</gene>